<evidence type="ECO:0000259" key="6">
    <source>
        <dbReference type="PROSITE" id="PS50234"/>
    </source>
</evidence>
<organism evidence="7 8">
    <name type="scientific">Alteromonas halophila</name>
    <dbReference type="NCBI Taxonomy" id="516698"/>
    <lineage>
        <taxon>Bacteria</taxon>
        <taxon>Pseudomonadati</taxon>
        <taxon>Pseudomonadota</taxon>
        <taxon>Gammaproteobacteria</taxon>
        <taxon>Alteromonadales</taxon>
        <taxon>Alteromonadaceae</taxon>
        <taxon>Alteromonas/Salinimonas group</taxon>
        <taxon>Alteromonas</taxon>
    </lineage>
</organism>
<feature type="domain" description="VWFA" evidence="6">
    <location>
        <begin position="96"/>
        <end position="295"/>
    </location>
</feature>
<dbReference type="InterPro" id="IPR036465">
    <property type="entry name" value="vWFA_dom_sf"/>
</dbReference>
<proteinExistence type="predicted"/>
<evidence type="ECO:0000313" key="7">
    <source>
        <dbReference type="EMBL" id="GGW74501.1"/>
    </source>
</evidence>
<keyword evidence="5" id="KW-1133">Transmembrane helix</keyword>
<reference evidence="7" key="2">
    <citation type="submission" date="2020-09" db="EMBL/GenBank/DDBJ databases">
        <authorList>
            <person name="Sun Q."/>
            <person name="Kim S."/>
        </authorList>
    </citation>
    <scope>NUCLEOTIDE SEQUENCE</scope>
    <source>
        <strain evidence="7">KCTC 22164</strain>
    </source>
</reference>
<accession>A0A918MTU6</accession>
<dbReference type="SUPFAM" id="SSF53300">
    <property type="entry name" value="vWA-like"/>
    <property type="match status" value="1"/>
</dbReference>
<gene>
    <name evidence="7" type="primary">batB</name>
    <name evidence="7" type="ORF">GCM10007391_03090</name>
</gene>
<dbReference type="SMART" id="SM00028">
    <property type="entry name" value="TPR"/>
    <property type="match status" value="1"/>
</dbReference>
<evidence type="ECO:0000256" key="4">
    <source>
        <dbReference type="SAM" id="MobiDB-lite"/>
    </source>
</evidence>
<feature type="compositionally biased region" description="Basic and acidic residues" evidence="4">
    <location>
        <begin position="617"/>
        <end position="630"/>
    </location>
</feature>
<sequence length="660" mass="73394">MSAALEHFHFLRPEWLLALLPLAALLLLLVYMKRRHSGWQQVIPAHLYKHMVSGHTLKQSRPPYGLLAAGWMVAVIALAGPTWERLPQPVFQLNRGHVVLIDMSLSMRATDVTPDRLTRAKYKAIDLVNALGEGETGLVAYAGDAFVISPLTEDVSNITTLLPSLRPEIMPVAGSDPLLGFQTAYDLLTNAGYQRGDIYWITDGIEVSQISELKNFIGDRPFTVNILGVGTEDGAPIRQLDGELLKDASGSIVIPRMQADQLRQISRTGNGEFATLKADDSDIKRLSALDLTQRETDSDDNPSLQGDAWREAGPYLVVLLLPLAAYGFRRGLLFAFLCLSLVPFSPAPAVAQQQTAPASATQQDYSPPSWWQKPFMNANQQGLHAYQQNAYEVAANTFTHPAWQGAAHYKAENYQAALDAFSQLDTTPALYNQGNALAHLGQIDDAIEKYEQVLLRDPDHKDAAANKALLEQLKEQQQNQQEQQQQNQQDNSLQQNRDGENPQNPQNGQRDNQNGENSNNDGQSGDTDTPQEPDNQGISQDQNGEQSSQNDRRPQNEGEPQSQSDTSQEDSPEQPARDDDKQDNPAQSGVAEDQQAPQDPQRAATASQGELSDEEKEAQQRLENLMRRVPDDPAFLLKRKMQLEAQKRQRQRLPANRRDW</sequence>
<dbReference type="Gene3D" id="1.25.40.10">
    <property type="entry name" value="Tetratricopeptide repeat domain"/>
    <property type="match status" value="1"/>
</dbReference>
<dbReference type="PROSITE" id="PS50005">
    <property type="entry name" value="TPR"/>
    <property type="match status" value="1"/>
</dbReference>
<evidence type="ECO:0000256" key="5">
    <source>
        <dbReference type="SAM" id="Phobius"/>
    </source>
</evidence>
<dbReference type="Proteomes" id="UP000631300">
    <property type="component" value="Unassembled WGS sequence"/>
</dbReference>
<dbReference type="RefSeq" id="WP_189403328.1">
    <property type="nucleotide sequence ID" value="NZ_BMXP01000001.1"/>
</dbReference>
<evidence type="ECO:0000313" key="8">
    <source>
        <dbReference type="Proteomes" id="UP000631300"/>
    </source>
</evidence>
<dbReference type="InterPro" id="IPR050768">
    <property type="entry name" value="UPF0353/GerABKA_families"/>
</dbReference>
<dbReference type="EMBL" id="BMXP01000001">
    <property type="protein sequence ID" value="GGW74501.1"/>
    <property type="molecule type" value="Genomic_DNA"/>
</dbReference>
<dbReference type="SUPFAM" id="SSF48452">
    <property type="entry name" value="TPR-like"/>
    <property type="match status" value="1"/>
</dbReference>
<dbReference type="PANTHER" id="PTHR22550">
    <property type="entry name" value="SPORE GERMINATION PROTEIN"/>
    <property type="match status" value="1"/>
</dbReference>
<dbReference type="Pfam" id="PF07719">
    <property type="entry name" value="TPR_2"/>
    <property type="match status" value="1"/>
</dbReference>
<dbReference type="Pfam" id="PF13519">
    <property type="entry name" value="VWA_2"/>
    <property type="match status" value="1"/>
</dbReference>
<dbReference type="PANTHER" id="PTHR22550:SF14">
    <property type="entry name" value="VWFA DOMAIN-CONTAINING PROTEIN"/>
    <property type="match status" value="1"/>
</dbReference>
<feature type="transmembrane region" description="Helical" evidence="5">
    <location>
        <begin position="15"/>
        <end position="32"/>
    </location>
</feature>
<feature type="repeat" description="TPR" evidence="3">
    <location>
        <begin position="427"/>
        <end position="460"/>
    </location>
</feature>
<feature type="compositionally biased region" description="Polar residues" evidence="4">
    <location>
        <begin position="501"/>
        <end position="549"/>
    </location>
</feature>
<comment type="caution">
    <text evidence="7">The sequence shown here is derived from an EMBL/GenBank/DDBJ whole genome shotgun (WGS) entry which is preliminary data.</text>
</comment>
<protein>
    <recommendedName>
        <fullName evidence="6">VWFA domain-containing protein</fullName>
    </recommendedName>
</protein>
<feature type="region of interest" description="Disordered" evidence="4">
    <location>
        <begin position="474"/>
        <end position="630"/>
    </location>
</feature>
<keyword evidence="5" id="KW-0472">Membrane</keyword>
<dbReference type="InterPro" id="IPR002035">
    <property type="entry name" value="VWF_A"/>
</dbReference>
<evidence type="ECO:0000256" key="3">
    <source>
        <dbReference type="PROSITE-ProRule" id="PRU00339"/>
    </source>
</evidence>
<dbReference type="CDD" id="cd00198">
    <property type="entry name" value="vWFA"/>
    <property type="match status" value="1"/>
</dbReference>
<name>A0A918MTU6_9ALTE</name>
<dbReference type="InterPro" id="IPR011990">
    <property type="entry name" value="TPR-like_helical_dom_sf"/>
</dbReference>
<keyword evidence="8" id="KW-1185">Reference proteome</keyword>
<dbReference type="Gene3D" id="3.40.50.410">
    <property type="entry name" value="von Willebrand factor, type A domain"/>
    <property type="match status" value="1"/>
</dbReference>
<feature type="transmembrane region" description="Helical" evidence="5">
    <location>
        <begin position="64"/>
        <end position="83"/>
    </location>
</feature>
<keyword evidence="1" id="KW-0677">Repeat</keyword>
<dbReference type="PROSITE" id="PS50234">
    <property type="entry name" value="VWFA"/>
    <property type="match status" value="1"/>
</dbReference>
<dbReference type="InterPro" id="IPR013105">
    <property type="entry name" value="TPR_2"/>
</dbReference>
<keyword evidence="2 3" id="KW-0802">TPR repeat</keyword>
<evidence type="ECO:0000256" key="2">
    <source>
        <dbReference type="ARBA" id="ARBA00022803"/>
    </source>
</evidence>
<feature type="compositionally biased region" description="Low complexity" evidence="4">
    <location>
        <begin position="591"/>
        <end position="604"/>
    </location>
</feature>
<dbReference type="AlphaFoldDB" id="A0A918MTU6"/>
<keyword evidence="5" id="KW-0812">Transmembrane</keyword>
<evidence type="ECO:0000256" key="1">
    <source>
        <dbReference type="ARBA" id="ARBA00022737"/>
    </source>
</evidence>
<dbReference type="InterPro" id="IPR019734">
    <property type="entry name" value="TPR_rpt"/>
</dbReference>
<reference evidence="7" key="1">
    <citation type="journal article" date="2014" name="Int. J. Syst. Evol. Microbiol.">
        <title>Complete genome sequence of Corynebacterium casei LMG S-19264T (=DSM 44701T), isolated from a smear-ripened cheese.</title>
        <authorList>
            <consortium name="US DOE Joint Genome Institute (JGI-PGF)"/>
            <person name="Walter F."/>
            <person name="Albersmeier A."/>
            <person name="Kalinowski J."/>
            <person name="Ruckert C."/>
        </authorList>
    </citation>
    <scope>NUCLEOTIDE SEQUENCE</scope>
    <source>
        <strain evidence="7">KCTC 22164</strain>
    </source>
</reference>
<feature type="compositionally biased region" description="Low complexity" evidence="4">
    <location>
        <begin position="474"/>
        <end position="496"/>
    </location>
</feature>